<evidence type="ECO:0000313" key="7">
    <source>
        <dbReference type="Proteomes" id="UP000076447"/>
    </source>
</evidence>
<comment type="caution">
    <text evidence="6">The sequence shown here is derived from an EMBL/GenBank/DDBJ whole genome shotgun (WGS) entry which is preliminary data.</text>
</comment>
<reference evidence="6 7" key="1">
    <citation type="submission" date="2016-01" db="EMBL/GenBank/DDBJ databases">
        <title>Genome sequence of Oerskovia enterophila VJag, an agar and cellulose degrading bacterium.</title>
        <authorList>
            <person name="Poehlein A."/>
            <person name="Jag V."/>
            <person name="Bengelsdorf F."/>
            <person name="Duerre P."/>
            <person name="Daniel R."/>
        </authorList>
    </citation>
    <scope>NUCLEOTIDE SEQUENCE [LARGE SCALE GENOMIC DNA]</scope>
    <source>
        <strain evidence="6 7">VJag</strain>
    </source>
</reference>
<feature type="domain" description="Beta-mannosidase-like galactose-binding" evidence="5">
    <location>
        <begin position="62"/>
        <end position="216"/>
    </location>
</feature>
<evidence type="ECO:0000259" key="5">
    <source>
        <dbReference type="Pfam" id="PF22666"/>
    </source>
</evidence>
<evidence type="ECO:0000256" key="3">
    <source>
        <dbReference type="ARBA" id="ARBA00022801"/>
    </source>
</evidence>
<dbReference type="SUPFAM" id="SSF51445">
    <property type="entry name" value="(Trans)glycosidases"/>
    <property type="match status" value="1"/>
</dbReference>
<evidence type="ECO:0000256" key="1">
    <source>
        <dbReference type="ARBA" id="ARBA00000829"/>
    </source>
</evidence>
<dbReference type="SUPFAM" id="SSF49303">
    <property type="entry name" value="beta-Galactosidase/glucuronidase domain"/>
    <property type="match status" value="1"/>
</dbReference>
<sequence length="952" mass="102890">MTSAPASADLAPSMMTALIVPPVPAPGSSRQGLERRELHTGWTVRAVAGPVPAHLAARLDAPVPATVPGTVHTDLLAAGIVPDPYLDDNEHVLAWIGRCDWEYRTTFEWSPDGHERHDLVADGLDTVAAVSLNGYLLAETANQHRTYRLPVDEHLRPGTNELVVRFASPLAYAAAQSVAMGYRPHTNPHPFNAIRKMACSFGWDWGLETATSGIWRPLALEAWSGARLAAVRPVATVEGSARTPPAADAPVPARLAVHVDLEHADEHAGRAEESGGAAVEMPAAVGVRVAVHVAGLVTTTLVPAGATSAVVDVDLPAVRRWWPRGFGEQPLYEVTVELLADAGGSAVVAHSRTAEPTTSPTAAAPREPRAVVGPLDVRRHRVGFRTVRLEMEPDEHDGEPGTSFVIVVNGQPVFVRGANWIPDDAFPHRVTRERYAARITQAEQANVNLLRVWGGGIYEADDFYDLCDERGILTWQDFLFACATYAEEEPLRSEVEAEVRDNVTRLAPHPSLVLWNGNNENIWGFHDWDWQPRLQGRTWGLGYYTGLLPALLAELDPGRPYTPGSPWSGTLDLHPNLDAHGSVHLWDAWNRQGYEVYRDHVARFVAEFGWQGPPTWSTLRDALSDDPLTPESPGMLVHQKAAQGNDKLTDGLLPHVALPDDMDDWHWAMSLNQANAMTVGIEHLRSWSPRCAGSIVWQLNDCWPVTSWAAVDGAGRAKPTLSALRHAYRDRLVTVQPRRPDGGAPVPGGPSALAVVVVNDSPDAWSGTLVQRRVRYDGTVLAEASAVVGLAPRETRTVLLPDDVASAASARDELVVATLGDERGLWFFAEPRDSALTDSGLDTAVRVLERAGDPPLPVPGSLRAPARSNGPAYRYEVAVTARELARDVALLADKVHPDATVDDQLVTLLPGESVTFTVTSPAALDPDALVARSVLRSANQLVPGTGTPRGDA</sequence>
<dbReference type="SUPFAM" id="SSF49785">
    <property type="entry name" value="Galactose-binding domain-like"/>
    <property type="match status" value="1"/>
</dbReference>
<evidence type="ECO:0000256" key="2">
    <source>
        <dbReference type="ARBA" id="ARBA00012754"/>
    </source>
</evidence>
<dbReference type="STRING" id="43678.OJAG_12010"/>
<dbReference type="Gene3D" id="3.20.20.80">
    <property type="entry name" value="Glycosidases"/>
    <property type="match status" value="1"/>
</dbReference>
<keyword evidence="4 6" id="KW-0326">Glycosidase</keyword>
<dbReference type="PANTHER" id="PTHR43730:SF1">
    <property type="entry name" value="BETA-MANNOSIDASE"/>
    <property type="match status" value="1"/>
</dbReference>
<dbReference type="GO" id="GO:0004567">
    <property type="term" value="F:beta-mannosidase activity"/>
    <property type="evidence" value="ECO:0007669"/>
    <property type="project" value="UniProtKB-EC"/>
</dbReference>
<dbReference type="InterPro" id="IPR017853">
    <property type="entry name" value="GH"/>
</dbReference>
<proteinExistence type="predicted"/>
<dbReference type="InterPro" id="IPR013783">
    <property type="entry name" value="Ig-like_fold"/>
</dbReference>
<dbReference type="AlphaFoldDB" id="A0A163S873"/>
<evidence type="ECO:0000256" key="4">
    <source>
        <dbReference type="ARBA" id="ARBA00023295"/>
    </source>
</evidence>
<dbReference type="InterPro" id="IPR054593">
    <property type="entry name" value="Beta-mannosidase-like_N2"/>
</dbReference>
<dbReference type="Gene3D" id="2.60.120.260">
    <property type="entry name" value="Galactose-binding domain-like"/>
    <property type="match status" value="1"/>
</dbReference>
<dbReference type="GO" id="GO:0006516">
    <property type="term" value="P:glycoprotein catabolic process"/>
    <property type="evidence" value="ECO:0007669"/>
    <property type="project" value="TreeGrafter"/>
</dbReference>
<comment type="catalytic activity">
    <reaction evidence="1">
        <text>Hydrolysis of terminal, non-reducing beta-D-mannose residues in beta-D-mannosides.</text>
        <dbReference type="EC" id="3.2.1.25"/>
    </reaction>
</comment>
<dbReference type="InterPro" id="IPR036156">
    <property type="entry name" value="Beta-gal/glucu_dom_sf"/>
</dbReference>
<dbReference type="Proteomes" id="UP000076447">
    <property type="component" value="Unassembled WGS sequence"/>
</dbReference>
<dbReference type="InterPro" id="IPR008979">
    <property type="entry name" value="Galactose-bd-like_sf"/>
</dbReference>
<dbReference type="PANTHER" id="PTHR43730">
    <property type="entry name" value="BETA-MANNOSIDASE"/>
    <property type="match status" value="1"/>
</dbReference>
<gene>
    <name evidence="6" type="primary">csxA</name>
    <name evidence="6" type="ORF">OJAG_12010</name>
</gene>
<dbReference type="EMBL" id="LRIE01000060">
    <property type="protein sequence ID" value="KZM36106.1"/>
    <property type="molecule type" value="Genomic_DNA"/>
</dbReference>
<dbReference type="FunFam" id="3.20.20.80:FF:000050">
    <property type="entry name" value="Beta-mannosidase B"/>
    <property type="match status" value="1"/>
</dbReference>
<dbReference type="RefSeq" id="WP_231907667.1">
    <property type="nucleotide sequence ID" value="NZ_LRIE01000060.1"/>
</dbReference>
<dbReference type="Gene3D" id="2.60.40.10">
    <property type="entry name" value="Immunoglobulins"/>
    <property type="match status" value="1"/>
</dbReference>
<dbReference type="Pfam" id="PF22666">
    <property type="entry name" value="Glyco_hydro_2_N2"/>
    <property type="match status" value="1"/>
</dbReference>
<dbReference type="GO" id="GO:0005975">
    <property type="term" value="P:carbohydrate metabolic process"/>
    <property type="evidence" value="ECO:0007669"/>
    <property type="project" value="UniProtKB-ARBA"/>
</dbReference>
<keyword evidence="3 6" id="KW-0378">Hydrolase</keyword>
<dbReference type="InterPro" id="IPR050887">
    <property type="entry name" value="Beta-mannosidase_GH2"/>
</dbReference>
<evidence type="ECO:0000313" key="6">
    <source>
        <dbReference type="EMBL" id="KZM36106.1"/>
    </source>
</evidence>
<accession>A0A163S873</accession>
<dbReference type="EC" id="3.2.1.25" evidence="2"/>
<organism evidence="6 7">
    <name type="scientific">Oerskovia enterophila</name>
    <dbReference type="NCBI Taxonomy" id="43678"/>
    <lineage>
        <taxon>Bacteria</taxon>
        <taxon>Bacillati</taxon>
        <taxon>Actinomycetota</taxon>
        <taxon>Actinomycetes</taxon>
        <taxon>Micrococcales</taxon>
        <taxon>Cellulomonadaceae</taxon>
        <taxon>Oerskovia</taxon>
    </lineage>
</organism>
<protein>
    <recommendedName>
        <fullName evidence="2">beta-mannosidase</fullName>
        <ecNumber evidence="2">3.2.1.25</ecNumber>
    </recommendedName>
</protein>
<dbReference type="PATRIC" id="fig|43678.3.peg.1254"/>
<name>A0A163S873_9CELL</name>